<dbReference type="STRING" id="1561998.A0A1I7U7N4"/>
<evidence type="ECO:0000256" key="2">
    <source>
        <dbReference type="ARBA" id="ARBA00022603"/>
    </source>
</evidence>
<keyword evidence="6" id="KW-0804">Transcription</keyword>
<organism evidence="11 12">
    <name type="scientific">Caenorhabditis tropicalis</name>
    <dbReference type="NCBI Taxonomy" id="1561998"/>
    <lineage>
        <taxon>Eukaryota</taxon>
        <taxon>Metazoa</taxon>
        <taxon>Ecdysozoa</taxon>
        <taxon>Nematoda</taxon>
        <taxon>Chromadorea</taxon>
        <taxon>Rhabditida</taxon>
        <taxon>Rhabditina</taxon>
        <taxon>Rhabditomorpha</taxon>
        <taxon>Rhabditoidea</taxon>
        <taxon>Rhabditidae</taxon>
        <taxon>Peloderinae</taxon>
        <taxon>Caenorhabditis</taxon>
    </lineage>
</organism>
<keyword evidence="11" id="KW-1185">Reference proteome</keyword>
<name>A0A1I7U7N4_9PELO</name>
<evidence type="ECO:0000259" key="10">
    <source>
        <dbReference type="PROSITE" id="PS51633"/>
    </source>
</evidence>
<dbReference type="eggNOG" id="KOG1079">
    <property type="taxonomic scope" value="Eukaryota"/>
</dbReference>
<dbReference type="EC" id="2.1.1.356" evidence="1"/>
<comment type="catalytic activity">
    <reaction evidence="7">
        <text>L-lysyl(27)-[histone H3] + 3 S-adenosyl-L-methionine = N(6),N(6),N(6)-trimethyl-L-lysyl(27)-[histone H3] + 3 S-adenosyl-L-homocysteine + 3 H(+)</text>
        <dbReference type="Rhea" id="RHEA:60292"/>
        <dbReference type="Rhea" id="RHEA-COMP:15535"/>
        <dbReference type="Rhea" id="RHEA-COMP:15548"/>
        <dbReference type="ChEBI" id="CHEBI:15378"/>
        <dbReference type="ChEBI" id="CHEBI:29969"/>
        <dbReference type="ChEBI" id="CHEBI:57856"/>
        <dbReference type="ChEBI" id="CHEBI:59789"/>
        <dbReference type="ChEBI" id="CHEBI:61961"/>
        <dbReference type="EC" id="2.1.1.356"/>
    </reaction>
</comment>
<evidence type="ECO:0000256" key="1">
    <source>
        <dbReference type="ARBA" id="ARBA00012186"/>
    </source>
</evidence>
<feature type="domain" description="SET" evidence="9">
    <location>
        <begin position="101"/>
        <end position="217"/>
    </location>
</feature>
<dbReference type="SUPFAM" id="SSF82199">
    <property type="entry name" value="SET domain"/>
    <property type="match status" value="1"/>
</dbReference>
<dbReference type="InterPro" id="IPR045318">
    <property type="entry name" value="EZH1/2-like"/>
</dbReference>
<dbReference type="PROSITE" id="PS51633">
    <property type="entry name" value="CXC"/>
    <property type="match status" value="1"/>
</dbReference>
<dbReference type="Proteomes" id="UP000095282">
    <property type="component" value="Unplaced"/>
</dbReference>
<evidence type="ECO:0000256" key="3">
    <source>
        <dbReference type="ARBA" id="ARBA00022679"/>
    </source>
</evidence>
<dbReference type="GO" id="GO:0140951">
    <property type="term" value="F:histone H3K27 trimethyltransferase activity"/>
    <property type="evidence" value="ECO:0007669"/>
    <property type="project" value="UniProtKB-EC"/>
</dbReference>
<dbReference type="WBParaSite" id="Csp11.Scaffold629.g15677.t1">
    <property type="protein sequence ID" value="Csp11.Scaffold629.g15677.t1"/>
    <property type="gene ID" value="Csp11.Scaffold629.g15677"/>
</dbReference>
<dbReference type="InterPro" id="IPR041355">
    <property type="entry name" value="Pre-SET_CXC"/>
</dbReference>
<accession>A0A1I7U7N4</accession>
<evidence type="ECO:0000256" key="5">
    <source>
        <dbReference type="ARBA" id="ARBA00023015"/>
    </source>
</evidence>
<keyword evidence="5" id="KW-0805">Transcription regulation</keyword>
<feature type="domain" description="CXC" evidence="10">
    <location>
        <begin position="1"/>
        <end position="94"/>
    </location>
</feature>
<dbReference type="AlphaFoldDB" id="A0A1I7U7N4"/>
<dbReference type="PANTHER" id="PTHR45747:SF4">
    <property type="entry name" value="HISTONE-LYSINE N-METHYLTRANSFERASE E(Z)"/>
    <property type="match status" value="1"/>
</dbReference>
<dbReference type="SMART" id="SM00317">
    <property type="entry name" value="SET"/>
    <property type="match status" value="1"/>
</dbReference>
<evidence type="ECO:0000256" key="4">
    <source>
        <dbReference type="ARBA" id="ARBA00022691"/>
    </source>
</evidence>
<feature type="region of interest" description="Disordered" evidence="8">
    <location>
        <begin position="227"/>
        <end position="263"/>
    </location>
</feature>
<feature type="compositionally biased region" description="Low complexity" evidence="8">
    <location>
        <begin position="246"/>
        <end position="263"/>
    </location>
</feature>
<evidence type="ECO:0000313" key="12">
    <source>
        <dbReference type="WBParaSite" id="Csp11.Scaffold629.g15677.t1"/>
    </source>
</evidence>
<dbReference type="InterPro" id="IPR026489">
    <property type="entry name" value="CXC_dom"/>
</dbReference>
<keyword evidence="2" id="KW-0489">Methyltransferase</keyword>
<dbReference type="InterPro" id="IPR046341">
    <property type="entry name" value="SET_dom_sf"/>
</dbReference>
<proteinExistence type="predicted"/>
<evidence type="ECO:0000256" key="8">
    <source>
        <dbReference type="SAM" id="MobiDB-lite"/>
    </source>
</evidence>
<sequence>MITAVTPFVPCRHDGPCDVENELCSCRENGMCSSLCKCDPNCPQRFPGCNCSPGQCQSKACQCYRASWECSPLTCRNCKCDSMDTNEIKCKNFSMNRMNHKKMMVGKSKIAGNGLFILESAEKDEFITEYVGERITDDEAERRGAIYDKLKCSYIFNLTTGGAIDSFSLGNISRFANHESTDPTLYARTVVVGGEHRIGFYAKKALKPGDELLFDYDYAIEHQKAISNEASSDKKMKKKKKKAKESTPPSDSIPGSSSSSSLS</sequence>
<dbReference type="PROSITE" id="PS50280">
    <property type="entry name" value="SET"/>
    <property type="match status" value="1"/>
</dbReference>
<dbReference type="Pfam" id="PF18264">
    <property type="entry name" value="preSET_CXC"/>
    <property type="match status" value="1"/>
</dbReference>
<dbReference type="Gene3D" id="2.170.270.10">
    <property type="entry name" value="SET domain"/>
    <property type="match status" value="1"/>
</dbReference>
<dbReference type="GO" id="GO:0003682">
    <property type="term" value="F:chromatin binding"/>
    <property type="evidence" value="ECO:0007669"/>
    <property type="project" value="TreeGrafter"/>
</dbReference>
<protein>
    <recommendedName>
        <fullName evidence="1">[histone H3]-lysine(27) N-trimethyltransferase</fullName>
        <ecNumber evidence="1">2.1.1.356</ecNumber>
    </recommendedName>
</protein>
<dbReference type="CDD" id="cd10519">
    <property type="entry name" value="SET_EZH"/>
    <property type="match status" value="1"/>
</dbReference>
<dbReference type="GO" id="GO:0035098">
    <property type="term" value="C:ESC/E(Z) complex"/>
    <property type="evidence" value="ECO:0007669"/>
    <property type="project" value="TreeGrafter"/>
</dbReference>
<dbReference type="Pfam" id="PF00856">
    <property type="entry name" value="SET"/>
    <property type="match status" value="1"/>
</dbReference>
<keyword evidence="4" id="KW-0949">S-adenosyl-L-methionine</keyword>
<dbReference type="GO" id="GO:0032259">
    <property type="term" value="P:methylation"/>
    <property type="evidence" value="ECO:0007669"/>
    <property type="project" value="UniProtKB-KW"/>
</dbReference>
<evidence type="ECO:0000259" key="9">
    <source>
        <dbReference type="PROSITE" id="PS50280"/>
    </source>
</evidence>
<dbReference type="PANTHER" id="PTHR45747">
    <property type="entry name" value="HISTONE-LYSINE N-METHYLTRANSFERASE E(Z)"/>
    <property type="match status" value="1"/>
</dbReference>
<evidence type="ECO:0000256" key="7">
    <source>
        <dbReference type="ARBA" id="ARBA00048568"/>
    </source>
</evidence>
<keyword evidence="3" id="KW-0808">Transferase</keyword>
<dbReference type="InterPro" id="IPR001214">
    <property type="entry name" value="SET_dom"/>
</dbReference>
<evidence type="ECO:0000256" key="6">
    <source>
        <dbReference type="ARBA" id="ARBA00023163"/>
    </source>
</evidence>
<evidence type="ECO:0000313" key="11">
    <source>
        <dbReference type="Proteomes" id="UP000095282"/>
    </source>
</evidence>
<reference evidence="12" key="1">
    <citation type="submission" date="2016-11" db="UniProtKB">
        <authorList>
            <consortium name="WormBaseParasite"/>
        </authorList>
    </citation>
    <scope>IDENTIFICATION</scope>
</reference>
<dbReference type="GO" id="GO:0031507">
    <property type="term" value="P:heterochromatin formation"/>
    <property type="evidence" value="ECO:0007669"/>
    <property type="project" value="TreeGrafter"/>
</dbReference>